<name>A0A1T3NJC7_9ACTN</name>
<gene>
    <name evidence="2" type="ORF">B4N89_40805</name>
</gene>
<dbReference type="Proteomes" id="UP000190037">
    <property type="component" value="Unassembled WGS sequence"/>
</dbReference>
<accession>A0A1T3NJC7</accession>
<reference evidence="2 3" key="1">
    <citation type="submission" date="2017-03" db="EMBL/GenBank/DDBJ databases">
        <title>Draft genome sequence of Streptomyces scabrisporus NF3, endophyte isolated from Amphipterygium adstringens.</title>
        <authorList>
            <person name="Vazquez M."/>
            <person name="Ceapa C.D."/>
            <person name="Rodriguez Luna D."/>
            <person name="Sanchez Esquivel S."/>
        </authorList>
    </citation>
    <scope>NUCLEOTIDE SEQUENCE [LARGE SCALE GENOMIC DNA]</scope>
    <source>
        <strain evidence="2 3">NF3</strain>
    </source>
</reference>
<evidence type="ECO:0000256" key="1">
    <source>
        <dbReference type="SAM" id="MobiDB-lite"/>
    </source>
</evidence>
<proteinExistence type="predicted"/>
<dbReference type="EMBL" id="MWQN01000004">
    <property type="protein sequence ID" value="OPC76939.1"/>
    <property type="molecule type" value="Genomic_DNA"/>
</dbReference>
<evidence type="ECO:0000313" key="3">
    <source>
        <dbReference type="Proteomes" id="UP000190037"/>
    </source>
</evidence>
<keyword evidence="3" id="KW-1185">Reference proteome</keyword>
<dbReference type="AlphaFoldDB" id="A0A1T3NJC7"/>
<evidence type="ECO:0000313" key="2">
    <source>
        <dbReference type="EMBL" id="OPC76939.1"/>
    </source>
</evidence>
<organism evidence="2 3">
    <name type="scientific">Embleya scabrispora</name>
    <dbReference type="NCBI Taxonomy" id="159449"/>
    <lineage>
        <taxon>Bacteria</taxon>
        <taxon>Bacillati</taxon>
        <taxon>Actinomycetota</taxon>
        <taxon>Actinomycetes</taxon>
        <taxon>Kitasatosporales</taxon>
        <taxon>Streptomycetaceae</taxon>
        <taxon>Embleya</taxon>
    </lineage>
</organism>
<dbReference type="STRING" id="159449.B4N89_40805"/>
<feature type="region of interest" description="Disordered" evidence="1">
    <location>
        <begin position="1"/>
        <end position="85"/>
    </location>
</feature>
<protein>
    <submittedName>
        <fullName evidence="2">Uncharacterized protein</fullName>
    </submittedName>
</protein>
<sequence>MEAIVTSEPSERLAVPEQPSADEHKPLVGELRGPAMPVEPMPGSFRIHPRPSRSPATAGTRPQRCAWRNPTARSNNAGQDNRLVGPNAARVVGDLAGRCRASMGTTPGFTAPGAVDDDVFHVPAGITRRWRLFPAT</sequence>
<comment type="caution">
    <text evidence="2">The sequence shown here is derived from an EMBL/GenBank/DDBJ whole genome shotgun (WGS) entry which is preliminary data.</text>
</comment>